<name>A0A975GJY1_9BACT</name>
<feature type="domain" description="Cyclic nucleotide-binding" evidence="1">
    <location>
        <begin position="8"/>
        <end position="109"/>
    </location>
</feature>
<accession>A0A975GJY1</accession>
<evidence type="ECO:0000313" key="2">
    <source>
        <dbReference type="EMBL" id="QTA84042.1"/>
    </source>
</evidence>
<dbReference type="Proteomes" id="UP000663722">
    <property type="component" value="Chromosome"/>
</dbReference>
<dbReference type="KEGG" id="dmm:dnm_000340"/>
<dbReference type="AlphaFoldDB" id="A0A975GJY1"/>
<dbReference type="PROSITE" id="PS50042">
    <property type="entry name" value="CNMP_BINDING_3"/>
    <property type="match status" value="1"/>
</dbReference>
<keyword evidence="3" id="KW-1185">Reference proteome</keyword>
<dbReference type="InterPro" id="IPR000595">
    <property type="entry name" value="cNMP-bd_dom"/>
</dbReference>
<dbReference type="RefSeq" id="WP_207680688.1">
    <property type="nucleotide sequence ID" value="NZ_CP061800.1"/>
</dbReference>
<proteinExistence type="predicted"/>
<dbReference type="Pfam" id="PF00027">
    <property type="entry name" value="cNMP_binding"/>
    <property type="match status" value="1"/>
</dbReference>
<evidence type="ECO:0000259" key="1">
    <source>
        <dbReference type="PROSITE" id="PS50042"/>
    </source>
</evidence>
<dbReference type="SMART" id="SM00100">
    <property type="entry name" value="cNMP"/>
    <property type="match status" value="1"/>
</dbReference>
<gene>
    <name evidence="2" type="ORF">dnm_000340</name>
</gene>
<reference evidence="2" key="1">
    <citation type="journal article" date="2021" name="Microb. Physiol.">
        <title>Proteogenomic Insights into the Physiology of Marine, Sulfate-Reducing, Filamentous Desulfonema limicola and Desulfonema magnum.</title>
        <authorList>
            <person name="Schnaars V."/>
            <person name="Wohlbrand L."/>
            <person name="Scheve S."/>
            <person name="Hinrichs C."/>
            <person name="Reinhardt R."/>
            <person name="Rabus R."/>
        </authorList>
    </citation>
    <scope>NUCLEOTIDE SEQUENCE</scope>
    <source>
        <strain evidence="2">4be13</strain>
    </source>
</reference>
<dbReference type="Gene3D" id="2.60.120.10">
    <property type="entry name" value="Jelly Rolls"/>
    <property type="match status" value="1"/>
</dbReference>
<evidence type="ECO:0000313" key="3">
    <source>
        <dbReference type="Proteomes" id="UP000663722"/>
    </source>
</evidence>
<dbReference type="EMBL" id="CP061800">
    <property type="protein sequence ID" value="QTA84042.1"/>
    <property type="molecule type" value="Genomic_DNA"/>
</dbReference>
<sequence>MIINETDLFKGISFEIMEEIADISSEESHAKDTVLFERGEKANCLYILEQGVVHLVIKNGGSLVYTLTEPGEVFGWSSIVEPGLYTASGVCAEDSKVVKIGKDKLDRLFDLHPDAGLKVLRRLGGVFSKRLSNAYQDILSSGGHDTAPSYG</sequence>
<organism evidence="2 3">
    <name type="scientific">Desulfonema magnum</name>
    <dbReference type="NCBI Taxonomy" id="45655"/>
    <lineage>
        <taxon>Bacteria</taxon>
        <taxon>Pseudomonadati</taxon>
        <taxon>Thermodesulfobacteriota</taxon>
        <taxon>Desulfobacteria</taxon>
        <taxon>Desulfobacterales</taxon>
        <taxon>Desulfococcaceae</taxon>
        <taxon>Desulfonema</taxon>
    </lineage>
</organism>
<dbReference type="SUPFAM" id="SSF51206">
    <property type="entry name" value="cAMP-binding domain-like"/>
    <property type="match status" value="1"/>
</dbReference>
<dbReference type="InterPro" id="IPR018490">
    <property type="entry name" value="cNMP-bd_dom_sf"/>
</dbReference>
<dbReference type="CDD" id="cd00038">
    <property type="entry name" value="CAP_ED"/>
    <property type="match status" value="1"/>
</dbReference>
<protein>
    <submittedName>
        <fullName evidence="2">Cyclic nucleotide-binding domain-containing protein</fullName>
    </submittedName>
</protein>
<dbReference type="InterPro" id="IPR014710">
    <property type="entry name" value="RmlC-like_jellyroll"/>
</dbReference>